<dbReference type="InterPro" id="IPR036866">
    <property type="entry name" value="RibonucZ/Hydroxyglut_hydro"/>
</dbReference>
<dbReference type="Gene3D" id="3.40.50.10710">
    <property type="entry name" value="Metallo-hydrolase/oxidoreductase"/>
    <property type="match status" value="1"/>
</dbReference>
<evidence type="ECO:0000256" key="2">
    <source>
        <dbReference type="ARBA" id="ARBA00022723"/>
    </source>
</evidence>
<keyword evidence="10" id="KW-1185">Reference proteome</keyword>
<dbReference type="HOGENOM" id="CLU_008727_0_0_1"/>
<protein>
    <recommendedName>
        <fullName evidence="8">Metallo-beta-lactamase domain-containing protein</fullName>
    </recommendedName>
</protein>
<feature type="region of interest" description="Disordered" evidence="7">
    <location>
        <begin position="631"/>
        <end position="699"/>
    </location>
</feature>
<evidence type="ECO:0000256" key="6">
    <source>
        <dbReference type="ARBA" id="ARBA00022884"/>
    </source>
</evidence>
<evidence type="ECO:0000313" key="10">
    <source>
        <dbReference type="Proteomes" id="UP000008022"/>
    </source>
</evidence>
<name>A0A0E0NG32_ORYRU</name>
<keyword evidence="3" id="KW-0378">Hydrolase</keyword>
<dbReference type="InterPro" id="IPR044822">
    <property type="entry name" value="Myb_DNA-bind_4"/>
</dbReference>
<sequence length="824" mass="90926">MVALASLSSLSPCGLARRRSASSAASISCCAAPPPPSAKGSQESRTPRRRVRKTEGATKSLEDSVKRKMEQFYEGLDGPPLRVLPIGGLGEIGMNCMLVGNYDRYILIDAGVMFPDFDEFGVQKIIPDTTFIKKWSHKIEAVIPALDSSTPIFASSFTMELIKRRLKEFGIFLSSRLKVFRVRKRFQAGPFEVEPLRVTHSIPDCCGLVLRCADGIIFHTGDWKIDESPVDGKIFDRQALEELSKEGVTLMMSDSTNVLSPGRSISESVVAGSLLRHISEAKGRVITTQFASNIHRIGSIKAAADLTGRKLVFVGMSLRTYLDAAFRDGKSPIDPSTLVKVEDMDAYAPNDLLVVTTGSQAEPRAALNLASFGGSHALKLSKEDVLLYSAKVIPGNESRVMKMLNRLTELGPKIVMGKDAGLHTSGHAYHDELEEVLQIVKPQHFLPVHGELLFLKEHELLGRSTGIRHTTVIKNGEMLGVSHLRNRRVLSNGFVALGKEDLRLMYSDGDKAFGTSTDLCIDERLRIASDGVIFVSMEIFRPQKELASSQSGLKGKFKITTRCLWLDNGRLLDALYKAAYAALSSCPVNCPLSHMERMVSEILRKMVRKYSGKRPDVIAVATENTTVSFVEDSETKSSGKFGSFSAPRHSSRSSGRSLEESDKSRPENTEGEAKENLPDVLRTTRDDATTSSNGEAFFSSDLHKPKTLEHFWDSFKSPTAVKIARIVNGSAQGSKSKIGKISIMRGEMNEQFQTVKGRMVLWEEISSSMLSQGISRTPAQCKSLWTSLVQKYEESKKDEESVKTWPYFLDMDRVLSSQGEMATQ</sequence>
<dbReference type="InterPro" id="IPR011108">
    <property type="entry name" value="RMMBL"/>
</dbReference>
<keyword evidence="5" id="KW-0269">Exonuclease</keyword>
<dbReference type="PANTHER" id="PTHR43694:SF1">
    <property type="entry name" value="RIBONUCLEASE J"/>
    <property type="match status" value="1"/>
</dbReference>
<evidence type="ECO:0000256" key="1">
    <source>
        <dbReference type="ARBA" id="ARBA00022722"/>
    </source>
</evidence>
<dbReference type="EnsemblPlants" id="ORUFI02G20630.1">
    <property type="protein sequence ID" value="ORUFI02G20630.1"/>
    <property type="gene ID" value="ORUFI02G20630"/>
</dbReference>
<keyword evidence="1" id="KW-0540">Nuclease</keyword>
<dbReference type="InterPro" id="IPR001279">
    <property type="entry name" value="Metallo-B-lactamas"/>
</dbReference>
<reference evidence="9" key="2">
    <citation type="submission" date="2015-06" db="UniProtKB">
        <authorList>
            <consortium name="EnsemblPlants"/>
        </authorList>
    </citation>
    <scope>IDENTIFICATION</scope>
</reference>
<keyword evidence="6" id="KW-0694">RNA-binding</keyword>
<dbReference type="SMART" id="SM00849">
    <property type="entry name" value="Lactamase_B"/>
    <property type="match status" value="1"/>
</dbReference>
<dbReference type="InterPro" id="IPR042173">
    <property type="entry name" value="RNase_J_2"/>
</dbReference>
<dbReference type="GO" id="GO:0046872">
    <property type="term" value="F:metal ion binding"/>
    <property type="evidence" value="ECO:0007669"/>
    <property type="project" value="UniProtKB-KW"/>
</dbReference>
<dbReference type="GO" id="GO:0004527">
    <property type="term" value="F:exonuclease activity"/>
    <property type="evidence" value="ECO:0007669"/>
    <property type="project" value="UniProtKB-KW"/>
</dbReference>
<dbReference type="PANTHER" id="PTHR43694">
    <property type="entry name" value="RIBONUCLEASE J"/>
    <property type="match status" value="1"/>
</dbReference>
<proteinExistence type="predicted"/>
<dbReference type="CDD" id="cd12203">
    <property type="entry name" value="GT1"/>
    <property type="match status" value="1"/>
</dbReference>
<feature type="compositionally biased region" description="Basic and acidic residues" evidence="7">
    <location>
        <begin position="657"/>
        <end position="688"/>
    </location>
</feature>
<dbReference type="Pfam" id="PF07521">
    <property type="entry name" value="RMMBL"/>
    <property type="match status" value="1"/>
</dbReference>
<evidence type="ECO:0000256" key="4">
    <source>
        <dbReference type="ARBA" id="ARBA00022833"/>
    </source>
</evidence>
<feature type="domain" description="Metallo-beta-lactamase" evidence="8">
    <location>
        <begin position="93"/>
        <end position="274"/>
    </location>
</feature>
<dbReference type="Gene3D" id="3.60.15.10">
    <property type="entry name" value="Ribonuclease Z/Hydroxyacylglutathione hydrolase-like"/>
    <property type="match status" value="1"/>
</dbReference>
<feature type="region of interest" description="Disordered" evidence="7">
    <location>
        <begin position="27"/>
        <end position="60"/>
    </location>
</feature>
<dbReference type="GO" id="GO:0003723">
    <property type="term" value="F:RNA binding"/>
    <property type="evidence" value="ECO:0007669"/>
    <property type="project" value="UniProtKB-KW"/>
</dbReference>
<evidence type="ECO:0000256" key="5">
    <source>
        <dbReference type="ARBA" id="ARBA00022839"/>
    </source>
</evidence>
<dbReference type="AlphaFoldDB" id="A0A0E0NG32"/>
<dbReference type="Pfam" id="PF13837">
    <property type="entry name" value="Myb_DNA-bind_4"/>
    <property type="match status" value="1"/>
</dbReference>
<accession>A0A0E0NG32</accession>
<dbReference type="SUPFAM" id="SSF56281">
    <property type="entry name" value="Metallo-hydrolase/oxidoreductase"/>
    <property type="match status" value="1"/>
</dbReference>
<organism evidence="9 10">
    <name type="scientific">Oryza rufipogon</name>
    <name type="common">Brownbeard rice</name>
    <name type="synonym">Asian wild rice</name>
    <dbReference type="NCBI Taxonomy" id="4529"/>
    <lineage>
        <taxon>Eukaryota</taxon>
        <taxon>Viridiplantae</taxon>
        <taxon>Streptophyta</taxon>
        <taxon>Embryophyta</taxon>
        <taxon>Tracheophyta</taxon>
        <taxon>Spermatophyta</taxon>
        <taxon>Magnoliopsida</taxon>
        <taxon>Liliopsida</taxon>
        <taxon>Poales</taxon>
        <taxon>Poaceae</taxon>
        <taxon>BOP clade</taxon>
        <taxon>Oryzoideae</taxon>
        <taxon>Oryzeae</taxon>
        <taxon>Oryzinae</taxon>
        <taxon>Oryza</taxon>
    </lineage>
</organism>
<dbReference type="Proteomes" id="UP000008022">
    <property type="component" value="Unassembled WGS sequence"/>
</dbReference>
<dbReference type="Gramene" id="ORUFI02G20630.1">
    <property type="protein sequence ID" value="ORUFI02G20630.1"/>
    <property type="gene ID" value="ORUFI02G20630"/>
</dbReference>
<dbReference type="Pfam" id="PF22505">
    <property type="entry name" value="RNase_J_b_CASP"/>
    <property type="match status" value="1"/>
</dbReference>
<dbReference type="InterPro" id="IPR055132">
    <property type="entry name" value="RNase_J_b_CASP"/>
</dbReference>
<keyword evidence="2" id="KW-0479">Metal-binding</keyword>
<evidence type="ECO:0000313" key="9">
    <source>
        <dbReference type="EnsemblPlants" id="ORUFI02G20630.1"/>
    </source>
</evidence>
<reference evidence="10" key="1">
    <citation type="submission" date="2013-06" db="EMBL/GenBank/DDBJ databases">
        <authorList>
            <person name="Zhao Q."/>
        </authorList>
    </citation>
    <scope>NUCLEOTIDE SEQUENCE</scope>
    <source>
        <strain evidence="10">cv. W1943</strain>
    </source>
</reference>
<feature type="compositionally biased region" description="Low complexity" evidence="7">
    <location>
        <begin position="643"/>
        <end position="656"/>
    </location>
</feature>
<dbReference type="Gene3D" id="1.10.10.60">
    <property type="entry name" value="Homeodomain-like"/>
    <property type="match status" value="1"/>
</dbReference>
<evidence type="ECO:0000259" key="8">
    <source>
        <dbReference type="SMART" id="SM00849"/>
    </source>
</evidence>
<evidence type="ECO:0000256" key="3">
    <source>
        <dbReference type="ARBA" id="ARBA00022801"/>
    </source>
</evidence>
<dbReference type="CDD" id="cd07714">
    <property type="entry name" value="RNaseJ_MBL-fold"/>
    <property type="match status" value="1"/>
</dbReference>
<evidence type="ECO:0000256" key="7">
    <source>
        <dbReference type="SAM" id="MobiDB-lite"/>
    </source>
</evidence>
<keyword evidence="4" id="KW-0862">Zinc</keyword>